<evidence type="ECO:0000313" key="4">
    <source>
        <dbReference type="WBParaSite" id="EVEC_0000746701-mRNA-1"/>
    </source>
</evidence>
<feature type="compositionally biased region" description="Polar residues" evidence="1">
    <location>
        <begin position="314"/>
        <end position="325"/>
    </location>
</feature>
<sequence>MVDFLNQESVVRWTSQVLAELDSLPSSTMNLNVSHGAAKQELKLSTAEKEQSSCHRYGSCSSSFLARDPRECKAPPVPPHRVPKNITNNFLSQSEVMLSSASSCSPTASDATTSAVSSDFSNKSWRPNGRSEANLKASYLFISAVKALALKPMFASSDSNTENETPHAVTPQPTEEIWTNSDENRNKLVRNDRIHASMSADYVNLTRYSPEAPKLCDVSQMKNDNEISPSSHHSNVECVSNFHLLAKPSVRNNQHTSAVVLTCSKKPNVRLAKSNDHFKKKYLPLPFLLGANSDLKPVHSAIDVNQPKAGLTVVSRSASNPQDLSRSGALKLSSLPEQSRSQTRRIKTSMSSLSLRPGNLVERSASDALFHQRTSTVVTAPHGLIKNEHPNNVGVKKFESNLRLTQSVHDNEQVPEPLTEKKSAQLGIPLRSGGFQSRSTDAPCHNGSSTSVCYFAYDFSFLIVIVNKG</sequence>
<dbReference type="WBParaSite" id="EVEC_0000746701-mRNA-1">
    <property type="protein sequence ID" value="EVEC_0000746701-mRNA-1"/>
    <property type="gene ID" value="EVEC_0000746701"/>
</dbReference>
<feature type="region of interest" description="Disordered" evidence="1">
    <location>
        <begin position="102"/>
        <end position="128"/>
    </location>
</feature>
<organism evidence="4">
    <name type="scientific">Enterobius vermicularis</name>
    <name type="common">Human pinworm</name>
    <dbReference type="NCBI Taxonomy" id="51028"/>
    <lineage>
        <taxon>Eukaryota</taxon>
        <taxon>Metazoa</taxon>
        <taxon>Ecdysozoa</taxon>
        <taxon>Nematoda</taxon>
        <taxon>Chromadorea</taxon>
        <taxon>Rhabditida</taxon>
        <taxon>Spirurina</taxon>
        <taxon>Oxyuridomorpha</taxon>
        <taxon>Oxyuroidea</taxon>
        <taxon>Oxyuridae</taxon>
        <taxon>Enterobius</taxon>
    </lineage>
</organism>
<feature type="region of interest" description="Disordered" evidence="1">
    <location>
        <begin position="314"/>
        <end position="351"/>
    </location>
</feature>
<keyword evidence="3" id="KW-1185">Reference proteome</keyword>
<dbReference type="EMBL" id="UXUI01008730">
    <property type="protein sequence ID" value="VDD92237.1"/>
    <property type="molecule type" value="Genomic_DNA"/>
</dbReference>
<dbReference type="AlphaFoldDB" id="A0A0N4VAH4"/>
<proteinExistence type="predicted"/>
<dbReference type="OrthoDB" id="5873484at2759"/>
<name>A0A0N4VAH4_ENTVE</name>
<dbReference type="Proteomes" id="UP000274131">
    <property type="component" value="Unassembled WGS sequence"/>
</dbReference>
<accession>A0A0N4VAH4</accession>
<reference evidence="2 3" key="2">
    <citation type="submission" date="2018-10" db="EMBL/GenBank/DDBJ databases">
        <authorList>
            <consortium name="Pathogen Informatics"/>
        </authorList>
    </citation>
    <scope>NUCLEOTIDE SEQUENCE [LARGE SCALE GENOMIC DNA]</scope>
</reference>
<evidence type="ECO:0000256" key="1">
    <source>
        <dbReference type="SAM" id="MobiDB-lite"/>
    </source>
</evidence>
<evidence type="ECO:0000313" key="2">
    <source>
        <dbReference type="EMBL" id="VDD92237.1"/>
    </source>
</evidence>
<feature type="compositionally biased region" description="Low complexity" evidence="1">
    <location>
        <begin position="102"/>
        <end position="121"/>
    </location>
</feature>
<evidence type="ECO:0000313" key="3">
    <source>
        <dbReference type="Proteomes" id="UP000274131"/>
    </source>
</evidence>
<dbReference type="STRING" id="51028.A0A0N4VAH4"/>
<gene>
    <name evidence="2" type="ORF">EVEC_LOCUS6988</name>
</gene>
<protein>
    <submittedName>
        <fullName evidence="4">WASP family protein member</fullName>
    </submittedName>
</protein>
<reference evidence="4" key="1">
    <citation type="submission" date="2017-02" db="UniProtKB">
        <authorList>
            <consortium name="WormBaseParasite"/>
        </authorList>
    </citation>
    <scope>IDENTIFICATION</scope>
</reference>